<accession>D8MA86</accession>
<dbReference type="AlphaFoldDB" id="D8MA86"/>
<dbReference type="InParanoid" id="D8MA86"/>
<sequence>MEKEYFRLTTIPTPDMIRPKPVLQQWLSILHDKMEKQEVSYEYYSNQMRAIRQDLTVQHIHDDFTVTVYEEHARSALCNNDMNEFNRCQTQLKDLYQRGLQSQNEIEFACYQLLYGMFSQQHLDCNAMLQSLKVEQLSDPRIRLVLSVCVALRREDSAGFFALWDRSDIPFECRHFMKQFFRRVRTTALQSVFFT</sequence>
<dbReference type="Pfam" id="PF03399">
    <property type="entry name" value="SAC3_GANP"/>
    <property type="match status" value="1"/>
</dbReference>
<dbReference type="EMBL" id="FN668689">
    <property type="protein sequence ID" value="CBK24975.2"/>
    <property type="molecule type" value="Genomic_DNA"/>
</dbReference>
<evidence type="ECO:0000259" key="1">
    <source>
        <dbReference type="Pfam" id="PF03399"/>
    </source>
</evidence>
<keyword evidence="3" id="KW-1185">Reference proteome</keyword>
<gene>
    <name evidence="2" type="ORF">GSBLH_T00004630001</name>
</gene>
<organism evidence="2">
    <name type="scientific">Blastocystis hominis</name>
    <dbReference type="NCBI Taxonomy" id="12968"/>
    <lineage>
        <taxon>Eukaryota</taxon>
        <taxon>Sar</taxon>
        <taxon>Stramenopiles</taxon>
        <taxon>Bigyra</taxon>
        <taxon>Opalozoa</taxon>
        <taxon>Opalinata</taxon>
        <taxon>Blastocystidae</taxon>
        <taxon>Blastocystis</taxon>
    </lineage>
</organism>
<dbReference type="GO" id="GO:0005634">
    <property type="term" value="C:nucleus"/>
    <property type="evidence" value="ECO:0007669"/>
    <property type="project" value="TreeGrafter"/>
</dbReference>
<dbReference type="RefSeq" id="XP_012899023.1">
    <property type="nucleotide sequence ID" value="XM_013043569.1"/>
</dbReference>
<dbReference type="GeneID" id="24921647"/>
<dbReference type="Gene3D" id="1.25.40.990">
    <property type="match status" value="1"/>
</dbReference>
<protein>
    <recommendedName>
        <fullName evidence="1">SAC3/GANP/THP3 conserved domain-containing protein</fullName>
    </recommendedName>
</protein>
<name>D8MA86_BLAHO</name>
<evidence type="ECO:0000313" key="3">
    <source>
        <dbReference type="Proteomes" id="UP000008312"/>
    </source>
</evidence>
<feature type="domain" description="SAC3/GANP/THP3 conserved" evidence="1">
    <location>
        <begin position="5"/>
        <end position="192"/>
    </location>
</feature>
<dbReference type="InterPro" id="IPR005062">
    <property type="entry name" value="SAC3/GANP/THP3_conserved"/>
</dbReference>
<evidence type="ECO:0000313" key="2">
    <source>
        <dbReference type="EMBL" id="CBK24975.2"/>
    </source>
</evidence>
<dbReference type="OrthoDB" id="199574at2759"/>
<reference evidence="2" key="1">
    <citation type="submission" date="2010-02" db="EMBL/GenBank/DDBJ databases">
        <title>Sequencing and annotation of the Blastocystis hominis genome.</title>
        <authorList>
            <person name="Wincker P."/>
        </authorList>
    </citation>
    <scope>NUCLEOTIDE SEQUENCE</scope>
    <source>
        <strain evidence="2">Singapore isolate B</strain>
    </source>
</reference>
<dbReference type="PANTHER" id="PTHR12436:SF4">
    <property type="entry name" value="LEUKOCYTE RECEPTOR CLUSTER MEMBER 8"/>
    <property type="match status" value="1"/>
</dbReference>
<dbReference type="PANTHER" id="PTHR12436">
    <property type="entry name" value="80 KDA MCM3-ASSOCIATED PROTEIN"/>
    <property type="match status" value="1"/>
</dbReference>
<proteinExistence type="predicted"/>
<dbReference type="InterPro" id="IPR045107">
    <property type="entry name" value="SAC3/GANP/THP3"/>
</dbReference>
<dbReference type="Proteomes" id="UP000008312">
    <property type="component" value="Unassembled WGS sequence"/>
</dbReference>